<evidence type="ECO:0000313" key="2">
    <source>
        <dbReference type="EMBL" id="VDN24278.1"/>
    </source>
</evidence>
<proteinExistence type="predicted"/>
<dbReference type="PANTHER" id="PTHR14826">
    <property type="entry name" value="ANGIOMOTIN"/>
    <property type="match status" value="1"/>
</dbReference>
<evidence type="ECO:0000313" key="4">
    <source>
        <dbReference type="WBParaSite" id="GPUH_0001452401-mRNA-1"/>
    </source>
</evidence>
<gene>
    <name evidence="2" type="ORF">GPUH_LOCUS14505</name>
</gene>
<feature type="compositionally biased region" description="Basic and acidic residues" evidence="1">
    <location>
        <begin position="29"/>
        <end position="67"/>
    </location>
</feature>
<dbReference type="GO" id="GO:0030334">
    <property type="term" value="P:regulation of cell migration"/>
    <property type="evidence" value="ECO:0007669"/>
    <property type="project" value="TreeGrafter"/>
</dbReference>
<keyword evidence="3" id="KW-1185">Reference proteome</keyword>
<dbReference type="OrthoDB" id="5974715at2759"/>
<dbReference type="GO" id="GO:0030036">
    <property type="term" value="P:actin cytoskeleton organization"/>
    <property type="evidence" value="ECO:0007669"/>
    <property type="project" value="TreeGrafter"/>
</dbReference>
<dbReference type="WBParaSite" id="GPUH_0001452401-mRNA-1">
    <property type="protein sequence ID" value="GPUH_0001452401-mRNA-1"/>
    <property type="gene ID" value="GPUH_0001452401"/>
</dbReference>
<dbReference type="GO" id="GO:0005886">
    <property type="term" value="C:plasma membrane"/>
    <property type="evidence" value="ECO:0007669"/>
    <property type="project" value="TreeGrafter"/>
</dbReference>
<dbReference type="GO" id="GO:0031410">
    <property type="term" value="C:cytoplasmic vesicle"/>
    <property type="evidence" value="ECO:0007669"/>
    <property type="project" value="TreeGrafter"/>
</dbReference>
<dbReference type="Proteomes" id="UP000271098">
    <property type="component" value="Unassembled WGS sequence"/>
</dbReference>
<evidence type="ECO:0000313" key="3">
    <source>
        <dbReference type="Proteomes" id="UP000271098"/>
    </source>
</evidence>
<organism evidence="4">
    <name type="scientific">Gongylonema pulchrum</name>
    <dbReference type="NCBI Taxonomy" id="637853"/>
    <lineage>
        <taxon>Eukaryota</taxon>
        <taxon>Metazoa</taxon>
        <taxon>Ecdysozoa</taxon>
        <taxon>Nematoda</taxon>
        <taxon>Chromadorea</taxon>
        <taxon>Rhabditida</taxon>
        <taxon>Spirurina</taxon>
        <taxon>Spiruromorpha</taxon>
        <taxon>Spiruroidea</taxon>
        <taxon>Gongylonematidae</taxon>
        <taxon>Gongylonema</taxon>
    </lineage>
</organism>
<protein>
    <submittedName>
        <fullName evidence="4">Myosin_tail_1 domain-containing protein</fullName>
    </submittedName>
</protein>
<dbReference type="GO" id="GO:0005923">
    <property type="term" value="C:bicellular tight junction"/>
    <property type="evidence" value="ECO:0007669"/>
    <property type="project" value="TreeGrafter"/>
</dbReference>
<reference evidence="4" key="1">
    <citation type="submission" date="2016-06" db="UniProtKB">
        <authorList>
            <consortium name="WormBaseParasite"/>
        </authorList>
    </citation>
    <scope>IDENTIFICATION</scope>
</reference>
<accession>A0A183E0L4</accession>
<dbReference type="InterPro" id="IPR051747">
    <property type="entry name" value="Angiomotin-like"/>
</dbReference>
<dbReference type="EMBL" id="UYRT01081347">
    <property type="protein sequence ID" value="VDN24278.1"/>
    <property type="molecule type" value="Genomic_DNA"/>
</dbReference>
<sequence>MDIDALEATLKDQRNHIAILEKALSNAQEKARRKEREAEELTERMERAESLQRAVEKSMFDKRSQEDEWKRERAQLEMENAQLKMQLAKESVSVGVKKGSAARSPESDELITKLKKAIQIKGFFTFICRKKHFLLRKLSSNEERLAVECR</sequence>
<dbReference type="PANTHER" id="PTHR14826:SF14">
    <property type="entry name" value="ANGIOMOTIN_C DOMAIN-CONTAINING PROTEIN"/>
    <property type="match status" value="1"/>
</dbReference>
<reference evidence="2 3" key="2">
    <citation type="submission" date="2018-11" db="EMBL/GenBank/DDBJ databases">
        <authorList>
            <consortium name="Pathogen Informatics"/>
        </authorList>
    </citation>
    <scope>NUCLEOTIDE SEQUENCE [LARGE SCALE GENOMIC DNA]</scope>
</reference>
<feature type="region of interest" description="Disordered" evidence="1">
    <location>
        <begin position="26"/>
        <end position="67"/>
    </location>
</feature>
<evidence type="ECO:0000256" key="1">
    <source>
        <dbReference type="SAM" id="MobiDB-lite"/>
    </source>
</evidence>
<name>A0A183E0L4_9BILA</name>
<dbReference type="AlphaFoldDB" id="A0A183E0L4"/>